<dbReference type="InterPro" id="IPR055325">
    <property type="entry name" value="CF161"/>
</dbReference>
<protein>
    <submittedName>
        <fullName evidence="1">Uncharacterized protein</fullName>
    </submittedName>
</protein>
<organism evidence="1 2">
    <name type="scientific">Allacma fusca</name>
    <dbReference type="NCBI Taxonomy" id="39272"/>
    <lineage>
        <taxon>Eukaryota</taxon>
        <taxon>Metazoa</taxon>
        <taxon>Ecdysozoa</taxon>
        <taxon>Arthropoda</taxon>
        <taxon>Hexapoda</taxon>
        <taxon>Collembola</taxon>
        <taxon>Symphypleona</taxon>
        <taxon>Sminthuridae</taxon>
        <taxon>Allacma</taxon>
    </lineage>
</organism>
<evidence type="ECO:0000313" key="2">
    <source>
        <dbReference type="Proteomes" id="UP000708208"/>
    </source>
</evidence>
<dbReference type="PANTHER" id="PTHR24274">
    <property type="entry name" value="CILIA- AND FLAGELLA-ASSOCIATED PROTEIN 161"/>
    <property type="match status" value="1"/>
</dbReference>
<name>A0A8J2LG74_9HEXA</name>
<accession>A0A8J2LG74</accession>
<gene>
    <name evidence="1" type="ORF">AFUS01_LOCUS44256</name>
</gene>
<comment type="caution">
    <text evidence="1">The sequence shown here is derived from an EMBL/GenBank/DDBJ whole genome shotgun (WGS) entry which is preliminary data.</text>
</comment>
<dbReference type="PANTHER" id="PTHR24274:SF1">
    <property type="entry name" value="CILIA- AND FLAGELLA-ASSOCIATED PROTEIN 161"/>
    <property type="match status" value="1"/>
</dbReference>
<sequence length="526" mass="60050">MGCVNKDSTSIDLSTILCSFPHCGCNNQPSSYSAETYVGNWYEDTVRNTIKREDFLRKRECEDLSIQRSQIMVDTLLKPVSLTAKSNGFLHYGDSIQIVAPGPDCCTAVKESPFKTLCKLSHMSLSSSVGPNEIDLKPWLDTDSIITVSPGLFPCIRNSYVIEHPECPTITSVINYGDCFRIRAMPTQQFPLYLHAAPAIKFHEATLHSAKPLVRFSDTKNPNTLWNAYPLDAKQKLRMPLGIPVPLKMRLVIKHALSGKNLSIESNFPALTYFGCEYEVSVETKHDTVRRISWENHWAFDTERGWPKEPRDFVAKAKFAASVNADAVNKDAGEEARREEEEKLAAQGYQEEMTPEECEQQQKEEMIKKAEWDAMIRKVIEEQCNPRQKKDYPDSKYPTILPREPPVCLQDIPEKQLTYAERLAEYEQAEAEQLQQQLLVDYRNKMYKDTGIPGYVMAHDPKTSPQPNSHMYTLSENQAFYPNQKWNCGDTKCCYPRGTLSKCMSTCEQNECCAEPAEPKQHFRTY</sequence>
<evidence type="ECO:0000313" key="1">
    <source>
        <dbReference type="EMBL" id="CAG7834798.1"/>
    </source>
</evidence>
<reference evidence="1" key="1">
    <citation type="submission" date="2021-06" db="EMBL/GenBank/DDBJ databases">
        <authorList>
            <person name="Hodson N. C."/>
            <person name="Mongue J. A."/>
            <person name="Jaron S. K."/>
        </authorList>
    </citation>
    <scope>NUCLEOTIDE SEQUENCE</scope>
</reference>
<dbReference type="GO" id="GO:0031514">
    <property type="term" value="C:motile cilium"/>
    <property type="evidence" value="ECO:0007669"/>
    <property type="project" value="TreeGrafter"/>
</dbReference>
<dbReference type="EMBL" id="CAJVCH010570386">
    <property type="protein sequence ID" value="CAG7834798.1"/>
    <property type="molecule type" value="Genomic_DNA"/>
</dbReference>
<keyword evidence="2" id="KW-1185">Reference proteome</keyword>
<proteinExistence type="predicted"/>
<dbReference type="AlphaFoldDB" id="A0A8J2LG74"/>
<dbReference type="Pfam" id="PF24569">
    <property type="entry name" value="CFAP161"/>
    <property type="match status" value="1"/>
</dbReference>
<dbReference type="GO" id="GO:0060271">
    <property type="term" value="P:cilium assembly"/>
    <property type="evidence" value="ECO:0007669"/>
    <property type="project" value="TreeGrafter"/>
</dbReference>
<dbReference type="Proteomes" id="UP000708208">
    <property type="component" value="Unassembled WGS sequence"/>
</dbReference>
<dbReference type="OrthoDB" id="2126411at2759"/>